<keyword evidence="3" id="KW-1185">Reference proteome</keyword>
<dbReference type="Proteomes" id="UP000180253">
    <property type="component" value="Unassembled WGS sequence"/>
</dbReference>
<comment type="caution">
    <text evidence="2">The sequence shown here is derived from an EMBL/GenBank/DDBJ whole genome shotgun (WGS) entry which is preliminary data.</text>
</comment>
<name>A0A1S1NEX6_9GAMM</name>
<dbReference type="STRING" id="327939.BIW53_03195"/>
<dbReference type="EMBL" id="MNAN01000018">
    <property type="protein sequence ID" value="OHU97341.1"/>
    <property type="molecule type" value="Genomic_DNA"/>
</dbReference>
<feature type="coiled-coil region" evidence="1">
    <location>
        <begin position="29"/>
        <end position="108"/>
    </location>
</feature>
<organism evidence="2 3">
    <name type="scientific">Pseudoalteromonas byunsanensis</name>
    <dbReference type="NCBI Taxonomy" id="327939"/>
    <lineage>
        <taxon>Bacteria</taxon>
        <taxon>Pseudomonadati</taxon>
        <taxon>Pseudomonadota</taxon>
        <taxon>Gammaproteobacteria</taxon>
        <taxon>Alteromonadales</taxon>
        <taxon>Pseudoalteromonadaceae</taxon>
        <taxon>Pseudoalteromonas</taxon>
    </lineage>
</organism>
<accession>A0A1S1NEX6</accession>
<sequence length="149" mass="17431">MTNNLKNARFCNQYSQIFAHKTLAKQAEMNSVLRELSEEKAQLQQCHKRLQRANEHFNLGTVMPEVHRATLNHVATLAVSIDELNMRISELESQRKSLQQELMLLKLKQQVTSNKSDQFKRQESARLTQLQEKQLEQLWVINKGNFNRA</sequence>
<dbReference type="AlphaFoldDB" id="A0A1S1NEX6"/>
<dbReference type="RefSeq" id="WP_070990370.1">
    <property type="nucleotide sequence ID" value="NZ_CBCSHD010000008.1"/>
</dbReference>
<protein>
    <submittedName>
        <fullName evidence="2">Uncharacterized protein</fullName>
    </submittedName>
</protein>
<evidence type="ECO:0000313" key="3">
    <source>
        <dbReference type="Proteomes" id="UP000180253"/>
    </source>
</evidence>
<reference evidence="2 3" key="1">
    <citation type="submission" date="2016-10" db="EMBL/GenBank/DDBJ databases">
        <title>Pseudoalteromonas amylolytica sp. nov., isolated from the surface seawater.</title>
        <authorList>
            <person name="Wu Y.-H."/>
            <person name="Cheng H."/>
            <person name="Jin X.-B."/>
            <person name="Wang C.-S."/>
            <person name="Xu X.-W."/>
        </authorList>
    </citation>
    <scope>NUCLEOTIDE SEQUENCE [LARGE SCALE GENOMIC DNA]</scope>
    <source>
        <strain evidence="2 3">JCM 12483</strain>
    </source>
</reference>
<gene>
    <name evidence="2" type="ORF">BIW53_03195</name>
</gene>
<evidence type="ECO:0000313" key="2">
    <source>
        <dbReference type="EMBL" id="OHU97341.1"/>
    </source>
</evidence>
<proteinExistence type="predicted"/>
<evidence type="ECO:0000256" key="1">
    <source>
        <dbReference type="SAM" id="Coils"/>
    </source>
</evidence>
<keyword evidence="1" id="KW-0175">Coiled coil</keyword>